<sequence length="245" mass="27323">MKLICLPYAGASAVIYMKWRRTLGPDFGCVPLELAGRGVRAGEPFYEDMAEAAEDIAARLVQESGGEPYAVFGHSMGAMILFEALRLIRDRGLPRPAAIFFSGRPAPDLAPPEEPIHELPDDAFESRILGMGATSPELFASEGLRKVFMPILRADFRLVAAYRYVEREPLPWAFAVLAGAEEKWTDAEMAGWRRHTTKNCVIVRMPGGHFYWQQGEGATALPALLRRELQQAEWLEMSRVQDSRG</sequence>
<evidence type="ECO:0000313" key="4">
    <source>
        <dbReference type="Proteomes" id="UP000323257"/>
    </source>
</evidence>
<gene>
    <name evidence="3" type="ORF">BCM02_101432</name>
</gene>
<dbReference type="SUPFAM" id="SSF53474">
    <property type="entry name" value="alpha/beta-Hydrolases"/>
    <property type="match status" value="1"/>
</dbReference>
<dbReference type="InterPro" id="IPR012223">
    <property type="entry name" value="TEII"/>
</dbReference>
<dbReference type="OrthoDB" id="2213423at2"/>
<dbReference type="EMBL" id="VNHS01000001">
    <property type="protein sequence ID" value="TYP79314.1"/>
    <property type="molecule type" value="Genomic_DNA"/>
</dbReference>
<feature type="domain" description="Thioesterase" evidence="2">
    <location>
        <begin position="2"/>
        <end position="221"/>
    </location>
</feature>
<dbReference type="Proteomes" id="UP000323257">
    <property type="component" value="Unassembled WGS sequence"/>
</dbReference>
<dbReference type="PANTHER" id="PTHR11487:SF0">
    <property type="entry name" value="S-ACYL FATTY ACID SYNTHASE THIOESTERASE, MEDIUM CHAIN"/>
    <property type="match status" value="1"/>
</dbReference>
<dbReference type="Gene3D" id="3.40.50.1820">
    <property type="entry name" value="alpha/beta hydrolase"/>
    <property type="match status" value="1"/>
</dbReference>
<dbReference type="AlphaFoldDB" id="A0A5S5CIG1"/>
<organism evidence="3 4">
    <name type="scientific">Paenibacillus methanolicus</name>
    <dbReference type="NCBI Taxonomy" id="582686"/>
    <lineage>
        <taxon>Bacteria</taxon>
        <taxon>Bacillati</taxon>
        <taxon>Bacillota</taxon>
        <taxon>Bacilli</taxon>
        <taxon>Bacillales</taxon>
        <taxon>Paenibacillaceae</taxon>
        <taxon>Paenibacillus</taxon>
    </lineage>
</organism>
<comment type="similarity">
    <text evidence="1">Belongs to the thioesterase family.</text>
</comment>
<keyword evidence="4" id="KW-1185">Reference proteome</keyword>
<accession>A0A5S5CIG1</accession>
<comment type="caution">
    <text evidence="3">The sequence shown here is derived from an EMBL/GenBank/DDBJ whole genome shotgun (WGS) entry which is preliminary data.</text>
</comment>
<protein>
    <submittedName>
        <fullName evidence="3">Surfactin synthase thioesterase subunit</fullName>
    </submittedName>
</protein>
<name>A0A5S5CIG1_9BACL</name>
<evidence type="ECO:0000313" key="3">
    <source>
        <dbReference type="EMBL" id="TYP79314.1"/>
    </source>
</evidence>
<evidence type="ECO:0000256" key="1">
    <source>
        <dbReference type="ARBA" id="ARBA00007169"/>
    </source>
</evidence>
<proteinExistence type="inferred from homology"/>
<dbReference type="InterPro" id="IPR029058">
    <property type="entry name" value="AB_hydrolase_fold"/>
</dbReference>
<dbReference type="RefSeq" id="WP_148927387.1">
    <property type="nucleotide sequence ID" value="NZ_VNHS01000001.1"/>
</dbReference>
<dbReference type="Pfam" id="PF00975">
    <property type="entry name" value="Thioesterase"/>
    <property type="match status" value="1"/>
</dbReference>
<dbReference type="InterPro" id="IPR001031">
    <property type="entry name" value="Thioesterase"/>
</dbReference>
<dbReference type="PANTHER" id="PTHR11487">
    <property type="entry name" value="THIOESTERASE"/>
    <property type="match status" value="1"/>
</dbReference>
<evidence type="ECO:0000259" key="2">
    <source>
        <dbReference type="Pfam" id="PF00975"/>
    </source>
</evidence>
<dbReference type="GO" id="GO:0008610">
    <property type="term" value="P:lipid biosynthetic process"/>
    <property type="evidence" value="ECO:0007669"/>
    <property type="project" value="TreeGrafter"/>
</dbReference>
<reference evidence="3 4" key="1">
    <citation type="submission" date="2019-07" db="EMBL/GenBank/DDBJ databases">
        <title>Genomic Encyclopedia of Type Strains, Phase III (KMG-III): the genomes of soil and plant-associated and newly described type strains.</title>
        <authorList>
            <person name="Whitman W."/>
        </authorList>
    </citation>
    <scope>NUCLEOTIDE SEQUENCE [LARGE SCALE GENOMIC DNA]</scope>
    <source>
        <strain evidence="3 4">BL24</strain>
    </source>
</reference>